<name>A0ABU5SSG1_9CYAN</name>
<evidence type="ECO:0000313" key="9">
    <source>
        <dbReference type="EMBL" id="MEA5441457.1"/>
    </source>
</evidence>
<sequence>MGTLVSARSPGTVKQLRHVVPATSAHTIGFSHRTLPGVKTPIPGIHGPVALLLLLLSIAVVTVVLDRGRYWWHWWRTRASRRQQWERLLADQGAPAAGRKLEDWDLEMRFGEPLLQAAVVLAPLLGLVGTVLGLMQVLASLGPQLLLPAGANLAGFGQVLLSTAIGLILSLIASTGLVANQWLRRSQCLRLQRLGRAWLPPA</sequence>
<keyword evidence="3 7" id="KW-0812">Transmembrane</keyword>
<keyword evidence="5 7" id="KW-0472">Membrane</keyword>
<feature type="transmembrane region" description="Helical" evidence="7">
    <location>
        <begin position="159"/>
        <end position="183"/>
    </location>
</feature>
<reference evidence="9 10" key="1">
    <citation type="submission" date="2023-12" db="EMBL/GenBank/DDBJ databases">
        <title>Baltic Sea Cyanobacteria.</title>
        <authorList>
            <person name="Delbaje E."/>
            <person name="Fewer D.P."/>
            <person name="Shishido T.K."/>
        </authorList>
    </citation>
    <scope>NUCLEOTIDE SEQUENCE [LARGE SCALE GENOMIC DNA]</scope>
    <source>
        <strain evidence="9 10">UHCC 0281</strain>
    </source>
</reference>
<accession>A0ABU5SSG1</accession>
<dbReference type="InterPro" id="IPR002898">
    <property type="entry name" value="MotA_ExbB_proton_chnl"/>
</dbReference>
<comment type="subcellular location">
    <subcellularLocation>
        <location evidence="1">Cell membrane</location>
        <topology evidence="1">Multi-pass membrane protein</topology>
    </subcellularLocation>
    <subcellularLocation>
        <location evidence="6">Membrane</location>
        <topology evidence="6">Multi-pass membrane protein</topology>
    </subcellularLocation>
</comment>
<evidence type="ECO:0000256" key="4">
    <source>
        <dbReference type="ARBA" id="ARBA00022989"/>
    </source>
</evidence>
<keyword evidence="2" id="KW-1003">Cell membrane</keyword>
<comment type="caution">
    <text evidence="9">The sequence shown here is derived from an EMBL/GenBank/DDBJ whole genome shotgun (WGS) entry which is preliminary data.</text>
</comment>
<evidence type="ECO:0000256" key="5">
    <source>
        <dbReference type="ARBA" id="ARBA00023136"/>
    </source>
</evidence>
<keyword evidence="6" id="KW-0813">Transport</keyword>
<evidence type="ECO:0000256" key="1">
    <source>
        <dbReference type="ARBA" id="ARBA00004651"/>
    </source>
</evidence>
<gene>
    <name evidence="9" type="ORF">VB739_02715</name>
</gene>
<comment type="similarity">
    <text evidence="6">Belongs to the exbB/tolQ family.</text>
</comment>
<dbReference type="Pfam" id="PF01618">
    <property type="entry name" value="MotA_ExbB"/>
    <property type="match status" value="1"/>
</dbReference>
<proteinExistence type="inferred from homology"/>
<dbReference type="Proteomes" id="UP001302329">
    <property type="component" value="Unassembled WGS sequence"/>
</dbReference>
<keyword evidence="6" id="KW-0653">Protein transport</keyword>
<evidence type="ECO:0000256" key="7">
    <source>
        <dbReference type="SAM" id="Phobius"/>
    </source>
</evidence>
<dbReference type="EMBL" id="JAYGHY010000005">
    <property type="protein sequence ID" value="MEA5441457.1"/>
    <property type="molecule type" value="Genomic_DNA"/>
</dbReference>
<evidence type="ECO:0000256" key="2">
    <source>
        <dbReference type="ARBA" id="ARBA00022475"/>
    </source>
</evidence>
<evidence type="ECO:0000313" key="10">
    <source>
        <dbReference type="Proteomes" id="UP001302329"/>
    </source>
</evidence>
<evidence type="ECO:0000256" key="6">
    <source>
        <dbReference type="RuleBase" id="RU004057"/>
    </source>
</evidence>
<evidence type="ECO:0000256" key="3">
    <source>
        <dbReference type="ARBA" id="ARBA00022692"/>
    </source>
</evidence>
<feature type="transmembrane region" description="Helical" evidence="7">
    <location>
        <begin position="114"/>
        <end position="139"/>
    </location>
</feature>
<feature type="domain" description="MotA/TolQ/ExbB proton channel" evidence="8">
    <location>
        <begin position="106"/>
        <end position="174"/>
    </location>
</feature>
<organism evidence="9 10">
    <name type="scientific">Cyanobium gracile UHCC 0281</name>
    <dbReference type="NCBI Taxonomy" id="3110309"/>
    <lineage>
        <taxon>Bacteria</taxon>
        <taxon>Bacillati</taxon>
        <taxon>Cyanobacteriota</taxon>
        <taxon>Cyanophyceae</taxon>
        <taxon>Synechococcales</taxon>
        <taxon>Prochlorococcaceae</taxon>
        <taxon>Cyanobium</taxon>
    </lineage>
</organism>
<keyword evidence="10" id="KW-1185">Reference proteome</keyword>
<evidence type="ECO:0000259" key="8">
    <source>
        <dbReference type="Pfam" id="PF01618"/>
    </source>
</evidence>
<protein>
    <submittedName>
        <fullName evidence="9">MotA/TolQ/ExbB proton channel family protein</fullName>
    </submittedName>
</protein>
<feature type="transmembrane region" description="Helical" evidence="7">
    <location>
        <begin position="45"/>
        <end position="65"/>
    </location>
</feature>
<keyword evidence="4 7" id="KW-1133">Transmembrane helix</keyword>
<dbReference type="RefSeq" id="WP_323355595.1">
    <property type="nucleotide sequence ID" value="NZ_JAYGHY010000005.1"/>
</dbReference>